<dbReference type="InterPro" id="IPR029058">
    <property type="entry name" value="AB_hydrolase_fold"/>
</dbReference>
<dbReference type="SUPFAM" id="SSF53474">
    <property type="entry name" value="alpha/beta-Hydrolases"/>
    <property type="match status" value="1"/>
</dbReference>
<accession>A0A644ZEG0</accession>
<comment type="caution">
    <text evidence="2">The sequence shown here is derived from an EMBL/GenBank/DDBJ whole genome shotgun (WGS) entry which is preliminary data.</text>
</comment>
<protein>
    <recommendedName>
        <fullName evidence="1">Serine aminopeptidase S33 domain-containing protein</fullName>
    </recommendedName>
</protein>
<organism evidence="2">
    <name type="scientific">bioreactor metagenome</name>
    <dbReference type="NCBI Taxonomy" id="1076179"/>
    <lineage>
        <taxon>unclassified sequences</taxon>
        <taxon>metagenomes</taxon>
        <taxon>ecological metagenomes</taxon>
    </lineage>
</organism>
<evidence type="ECO:0000259" key="1">
    <source>
        <dbReference type="Pfam" id="PF12146"/>
    </source>
</evidence>
<name>A0A644ZEG0_9ZZZZ</name>
<dbReference type="EMBL" id="VSSQ01008580">
    <property type="protein sequence ID" value="MPM39260.1"/>
    <property type="molecule type" value="Genomic_DNA"/>
</dbReference>
<dbReference type="Pfam" id="PF12146">
    <property type="entry name" value="Hydrolase_4"/>
    <property type="match status" value="1"/>
</dbReference>
<dbReference type="InterPro" id="IPR022742">
    <property type="entry name" value="Hydrolase_4"/>
</dbReference>
<dbReference type="AlphaFoldDB" id="A0A644ZEG0"/>
<reference evidence="2" key="1">
    <citation type="submission" date="2019-08" db="EMBL/GenBank/DDBJ databases">
        <authorList>
            <person name="Kucharzyk K."/>
            <person name="Murdoch R.W."/>
            <person name="Higgins S."/>
            <person name="Loffler F."/>
        </authorList>
    </citation>
    <scope>NUCLEOTIDE SEQUENCE</scope>
</reference>
<sequence length="251" mass="26981">MYKEWIPGPDGSGIPSINWGIGDGQLTVILTHGFGSSKESPTNRLVAAALLKKGIGAWSFDLPAHGESPLDGSQLRLERCLGDMAAVEAHIHSLYPQSELAYFSSSFGAYLNLLHLGMGGRAGRRSFLRCAAVNMCGILRRGITPALQTRLNRDGFVLLEDGYARPLKVTRAFLKDLDAHDVFRLYCPGTAQLAMIHGTADMTAPLEEACRFADLAGASLIRVEGADHRFLTPPGADRLVADAAVAFFTAP</sequence>
<gene>
    <name evidence="2" type="ORF">SDC9_85893</name>
</gene>
<dbReference type="Gene3D" id="3.40.50.1820">
    <property type="entry name" value="alpha/beta hydrolase"/>
    <property type="match status" value="1"/>
</dbReference>
<evidence type="ECO:0000313" key="2">
    <source>
        <dbReference type="EMBL" id="MPM39260.1"/>
    </source>
</evidence>
<feature type="domain" description="Serine aminopeptidase S33" evidence="1">
    <location>
        <begin position="27"/>
        <end position="118"/>
    </location>
</feature>
<proteinExistence type="predicted"/>